<evidence type="ECO:0000259" key="4">
    <source>
        <dbReference type="PROSITE" id="PS50102"/>
    </source>
</evidence>
<dbReference type="CDD" id="cd12347">
    <property type="entry name" value="RRM_PPIE"/>
    <property type="match status" value="1"/>
</dbReference>
<dbReference type="InterPro" id="IPR000504">
    <property type="entry name" value="RRM_dom"/>
</dbReference>
<dbReference type="PROSITE" id="PS50102">
    <property type="entry name" value="RRM"/>
    <property type="match status" value="1"/>
</dbReference>
<sequence length="147" mass="16314">MSISEGRAKSTVHVSGLDPSVTEESLHYAFIPFGDIIDIQFPKPAKSKEPHRGYAFVEFETPLDAEAAVDNMNYAQLNGHTIHVSAAKPQKEGFDITRSKVAVWNQETWMQENVVDEEDRRALQESSAPDVDPMQSLENTAAGPQQD</sequence>
<gene>
    <name evidence="5" type="ORF">BZA70DRAFT_38255</name>
</gene>
<evidence type="ECO:0000256" key="3">
    <source>
        <dbReference type="SAM" id="MobiDB-lite"/>
    </source>
</evidence>
<evidence type="ECO:0000313" key="6">
    <source>
        <dbReference type="Proteomes" id="UP001498771"/>
    </source>
</evidence>
<feature type="compositionally biased region" description="Polar residues" evidence="3">
    <location>
        <begin position="136"/>
        <end position="147"/>
    </location>
</feature>
<dbReference type="Proteomes" id="UP001498771">
    <property type="component" value="Unassembled WGS sequence"/>
</dbReference>
<evidence type="ECO:0000256" key="1">
    <source>
        <dbReference type="ARBA" id="ARBA00022884"/>
    </source>
</evidence>
<dbReference type="SUPFAM" id="SSF54928">
    <property type="entry name" value="RNA-binding domain, RBD"/>
    <property type="match status" value="1"/>
</dbReference>
<name>A0ABR1FE86_9ASCO</name>
<dbReference type="Pfam" id="PF00076">
    <property type="entry name" value="RRM_1"/>
    <property type="match status" value="1"/>
</dbReference>
<dbReference type="GeneID" id="90040585"/>
<protein>
    <recommendedName>
        <fullName evidence="4">RRM domain-containing protein</fullName>
    </recommendedName>
</protein>
<dbReference type="InterPro" id="IPR012677">
    <property type="entry name" value="Nucleotide-bd_a/b_plait_sf"/>
</dbReference>
<keyword evidence="1 2" id="KW-0694">RNA-binding</keyword>
<feature type="domain" description="RRM" evidence="4">
    <location>
        <begin position="10"/>
        <end position="89"/>
    </location>
</feature>
<dbReference type="RefSeq" id="XP_064771202.1">
    <property type="nucleotide sequence ID" value="XM_064915073.1"/>
</dbReference>
<reference evidence="5 6" key="1">
    <citation type="submission" date="2024-03" db="EMBL/GenBank/DDBJ databases">
        <title>Genome-scale model development and genomic sequencing of the oleaginous clade Lipomyces.</title>
        <authorList>
            <consortium name="Lawrence Berkeley National Laboratory"/>
            <person name="Czajka J.J."/>
            <person name="Han Y."/>
            <person name="Kim J."/>
            <person name="Mondo S.J."/>
            <person name="Hofstad B.A."/>
            <person name="Robles A."/>
            <person name="Haridas S."/>
            <person name="Riley R."/>
            <person name="LaButti K."/>
            <person name="Pangilinan J."/>
            <person name="Andreopoulos W."/>
            <person name="Lipzen A."/>
            <person name="Yan J."/>
            <person name="Wang M."/>
            <person name="Ng V."/>
            <person name="Grigoriev I.V."/>
            <person name="Spatafora J.W."/>
            <person name="Magnuson J.K."/>
            <person name="Baker S.E."/>
            <person name="Pomraning K.R."/>
        </authorList>
    </citation>
    <scope>NUCLEOTIDE SEQUENCE [LARGE SCALE GENOMIC DNA]</scope>
    <source>
        <strain evidence="5 6">Phaff 52-87</strain>
    </source>
</reference>
<evidence type="ECO:0000313" key="5">
    <source>
        <dbReference type="EMBL" id="KAK7208169.1"/>
    </source>
</evidence>
<dbReference type="PANTHER" id="PTHR48037">
    <property type="entry name" value="ATPASE E1"/>
    <property type="match status" value="1"/>
</dbReference>
<dbReference type="InterPro" id="IPR035979">
    <property type="entry name" value="RBD_domain_sf"/>
</dbReference>
<dbReference type="PANTHER" id="PTHR48037:SF1">
    <property type="entry name" value="RRM DOMAIN-CONTAINING PROTEIN"/>
    <property type="match status" value="1"/>
</dbReference>
<evidence type="ECO:0000256" key="2">
    <source>
        <dbReference type="PROSITE-ProRule" id="PRU00176"/>
    </source>
</evidence>
<feature type="region of interest" description="Disordered" evidence="3">
    <location>
        <begin position="115"/>
        <end position="147"/>
    </location>
</feature>
<keyword evidence="6" id="KW-1185">Reference proteome</keyword>
<dbReference type="Gene3D" id="3.30.70.330">
    <property type="match status" value="1"/>
</dbReference>
<dbReference type="SMART" id="SM00360">
    <property type="entry name" value="RRM"/>
    <property type="match status" value="1"/>
</dbReference>
<organism evidence="5 6">
    <name type="scientific">Myxozyma melibiosi</name>
    <dbReference type="NCBI Taxonomy" id="54550"/>
    <lineage>
        <taxon>Eukaryota</taxon>
        <taxon>Fungi</taxon>
        <taxon>Dikarya</taxon>
        <taxon>Ascomycota</taxon>
        <taxon>Saccharomycotina</taxon>
        <taxon>Lipomycetes</taxon>
        <taxon>Lipomycetales</taxon>
        <taxon>Lipomycetaceae</taxon>
        <taxon>Myxozyma</taxon>
    </lineage>
</organism>
<dbReference type="InterPro" id="IPR034168">
    <property type="entry name" value="PPIE_RRM"/>
</dbReference>
<dbReference type="EMBL" id="JBBJBU010000001">
    <property type="protein sequence ID" value="KAK7208169.1"/>
    <property type="molecule type" value="Genomic_DNA"/>
</dbReference>
<proteinExistence type="predicted"/>
<comment type="caution">
    <text evidence="5">The sequence shown here is derived from an EMBL/GenBank/DDBJ whole genome shotgun (WGS) entry which is preliminary data.</text>
</comment>
<accession>A0ABR1FE86</accession>